<reference evidence="1 2" key="1">
    <citation type="submission" date="2018-12" db="EMBL/GenBank/DDBJ databases">
        <title>The whole draft genome of Streptomyce luteoverticillatus CGMCC 15060.</title>
        <authorList>
            <person name="Feng Z."/>
            <person name="Chen G."/>
            <person name="Zhang J."/>
            <person name="Zhu H."/>
            <person name="Yu X."/>
            <person name="Zhang W."/>
            <person name="Zhang X."/>
        </authorList>
    </citation>
    <scope>NUCLEOTIDE SEQUENCE [LARGE SCALE GENOMIC DNA]</scope>
    <source>
        <strain evidence="1 2">CGMCC 15060</strain>
    </source>
</reference>
<gene>
    <name evidence="1" type="ORF">EKH77_31355</name>
</gene>
<name>A0A3S9PRP5_STRLT</name>
<sequence length="165" mass="18203">MVHSTSHPQVSDRVRHVPVPPAAHALSTLARIDYENALLAELDPAQDRTAEQWARAVLEDAPTGMQRALTQGWTSLGLTLGPARSDGYLLGWPVRHSTPDIVLLAADPTLGLHAELLFERRQRTLLLACFIQLDDDTARALWAAAESRHPQVMHQLLEQAISRTA</sequence>
<dbReference type="RefSeq" id="WP_126917558.1">
    <property type="nucleotide sequence ID" value="NZ_CP034587.1"/>
</dbReference>
<dbReference type="AlphaFoldDB" id="A0A3S9PRP5"/>
<evidence type="ECO:0008006" key="3">
    <source>
        <dbReference type="Google" id="ProtNLM"/>
    </source>
</evidence>
<dbReference type="OrthoDB" id="3296590at2"/>
<protein>
    <recommendedName>
        <fullName evidence="3">DUF2867 domain-containing protein</fullName>
    </recommendedName>
</protein>
<dbReference type="EMBL" id="CP034587">
    <property type="protein sequence ID" value="AZQ75056.1"/>
    <property type="molecule type" value="Genomic_DNA"/>
</dbReference>
<evidence type="ECO:0000313" key="1">
    <source>
        <dbReference type="EMBL" id="AZQ75056.1"/>
    </source>
</evidence>
<keyword evidence="2" id="KW-1185">Reference proteome</keyword>
<organism evidence="1 2">
    <name type="scientific">Streptomyces luteoverticillatus</name>
    <name type="common">Streptoverticillium luteoverticillatus</name>
    <dbReference type="NCBI Taxonomy" id="66425"/>
    <lineage>
        <taxon>Bacteria</taxon>
        <taxon>Bacillati</taxon>
        <taxon>Actinomycetota</taxon>
        <taxon>Actinomycetes</taxon>
        <taxon>Kitasatosporales</taxon>
        <taxon>Streptomycetaceae</taxon>
        <taxon>Streptomyces</taxon>
    </lineage>
</organism>
<evidence type="ECO:0000313" key="2">
    <source>
        <dbReference type="Proteomes" id="UP000267900"/>
    </source>
</evidence>
<proteinExistence type="predicted"/>
<dbReference type="Proteomes" id="UP000267900">
    <property type="component" value="Chromosome"/>
</dbReference>
<accession>A0A3S9PRP5</accession>